<evidence type="ECO:0000256" key="1">
    <source>
        <dbReference type="ARBA" id="ARBA00022553"/>
    </source>
</evidence>
<evidence type="ECO:0000313" key="5">
    <source>
        <dbReference type="Proteomes" id="UP000292627"/>
    </source>
</evidence>
<dbReference type="InterPro" id="IPR011006">
    <property type="entry name" value="CheY-like_superfamily"/>
</dbReference>
<dbReference type="PANTHER" id="PTHR44591:SF21">
    <property type="entry name" value="TWO-COMPONENT RESPONSE REGULATOR"/>
    <property type="match status" value="1"/>
</dbReference>
<organism evidence="4 5">
    <name type="scientific">Pseudoxanthomonas winnipegensis</name>
    <dbReference type="NCBI Taxonomy" id="2480810"/>
    <lineage>
        <taxon>Bacteria</taxon>
        <taxon>Pseudomonadati</taxon>
        <taxon>Pseudomonadota</taxon>
        <taxon>Gammaproteobacteria</taxon>
        <taxon>Lysobacterales</taxon>
        <taxon>Lysobacteraceae</taxon>
        <taxon>Pseudoxanthomonas</taxon>
    </lineage>
</organism>
<dbReference type="OrthoDB" id="9802155at2"/>
<gene>
    <name evidence="4" type="ORF">EA660_15090</name>
</gene>
<feature type="domain" description="Response regulatory" evidence="3">
    <location>
        <begin position="8"/>
        <end position="123"/>
    </location>
</feature>
<evidence type="ECO:0000313" key="4">
    <source>
        <dbReference type="EMBL" id="TAA23262.1"/>
    </source>
</evidence>
<dbReference type="EMBL" id="SHMC01000006">
    <property type="protein sequence ID" value="TAA23262.1"/>
    <property type="molecule type" value="Genomic_DNA"/>
</dbReference>
<evidence type="ECO:0000256" key="2">
    <source>
        <dbReference type="PROSITE-ProRule" id="PRU00169"/>
    </source>
</evidence>
<dbReference type="Gene3D" id="3.40.50.2300">
    <property type="match status" value="1"/>
</dbReference>
<dbReference type="InterPro" id="IPR050595">
    <property type="entry name" value="Bact_response_regulator"/>
</dbReference>
<dbReference type="PROSITE" id="PS50110">
    <property type="entry name" value="RESPONSE_REGULATORY"/>
    <property type="match status" value="1"/>
</dbReference>
<dbReference type="SMART" id="SM00448">
    <property type="entry name" value="REC"/>
    <property type="match status" value="1"/>
</dbReference>
<protein>
    <submittedName>
        <fullName evidence="4">Response regulator</fullName>
    </submittedName>
</protein>
<accession>A0A4Q8L676</accession>
<dbReference type="Pfam" id="PF00072">
    <property type="entry name" value="Response_reg"/>
    <property type="match status" value="1"/>
</dbReference>
<comment type="caution">
    <text evidence="4">The sequence shown here is derived from an EMBL/GenBank/DDBJ whole genome shotgun (WGS) entry which is preliminary data.</text>
</comment>
<dbReference type="AlphaFoldDB" id="A0A4Q8L676"/>
<sequence length="129" mass="13948">MTQLQARRVLLVDDNELIREMAADVLADEGMQVVQAGDAEQGLDQLRAQPGFDLLLTDVRLPGMSGRDLADAARVLTPALPVIFMTGYAEEALERPDFLGPGMQLLRKPFSLADLMAMVRGCLPQAGPA</sequence>
<dbReference type="Proteomes" id="UP000292627">
    <property type="component" value="Unassembled WGS sequence"/>
</dbReference>
<dbReference type="InterPro" id="IPR001789">
    <property type="entry name" value="Sig_transdc_resp-reg_receiver"/>
</dbReference>
<feature type="modified residue" description="4-aspartylphosphate" evidence="2">
    <location>
        <position position="58"/>
    </location>
</feature>
<name>A0A4Q8L676_9GAMM</name>
<keyword evidence="1 2" id="KW-0597">Phosphoprotein</keyword>
<dbReference type="PANTHER" id="PTHR44591">
    <property type="entry name" value="STRESS RESPONSE REGULATOR PROTEIN 1"/>
    <property type="match status" value="1"/>
</dbReference>
<dbReference type="SUPFAM" id="SSF52172">
    <property type="entry name" value="CheY-like"/>
    <property type="match status" value="1"/>
</dbReference>
<evidence type="ECO:0000259" key="3">
    <source>
        <dbReference type="PROSITE" id="PS50110"/>
    </source>
</evidence>
<dbReference type="GO" id="GO:0000160">
    <property type="term" value="P:phosphorelay signal transduction system"/>
    <property type="evidence" value="ECO:0007669"/>
    <property type="project" value="InterPro"/>
</dbReference>
<proteinExistence type="predicted"/>
<reference evidence="4 5" key="1">
    <citation type="submission" date="2019-02" db="EMBL/GenBank/DDBJ databases">
        <title>WGS of Pseudoxanthomonas species novum from clinical isolates.</title>
        <authorList>
            <person name="Bernier A.-M."/>
            <person name="Bernard K."/>
            <person name="Vachon A."/>
        </authorList>
    </citation>
    <scope>NUCLEOTIDE SEQUENCE [LARGE SCALE GENOMIC DNA]</scope>
    <source>
        <strain evidence="4 5">NML171200</strain>
    </source>
</reference>